<proteinExistence type="predicted"/>
<reference evidence="2 3" key="1">
    <citation type="submission" date="2018-11" db="EMBL/GenBank/DDBJ databases">
        <authorList>
            <consortium name="Pathogen Informatics"/>
        </authorList>
    </citation>
    <scope>NUCLEOTIDE SEQUENCE [LARGE SCALE GENOMIC DNA]</scope>
</reference>
<keyword evidence="3" id="KW-1185">Reference proteome</keyword>
<keyword evidence="1" id="KW-0472">Membrane</keyword>
<dbReference type="OrthoDB" id="5799308at2759"/>
<dbReference type="EMBL" id="UYRV01003388">
    <property type="protein sequence ID" value="VDK50217.1"/>
    <property type="molecule type" value="Genomic_DNA"/>
</dbReference>
<accession>A0A3P6QVU2</accession>
<name>A0A3P6QVU2_CYLGO</name>
<gene>
    <name evidence="2" type="ORF">CGOC_LOCUS1712</name>
</gene>
<organism evidence="2 3">
    <name type="scientific">Cylicostephanus goldi</name>
    <name type="common">Nematode worm</name>
    <dbReference type="NCBI Taxonomy" id="71465"/>
    <lineage>
        <taxon>Eukaryota</taxon>
        <taxon>Metazoa</taxon>
        <taxon>Ecdysozoa</taxon>
        <taxon>Nematoda</taxon>
        <taxon>Chromadorea</taxon>
        <taxon>Rhabditida</taxon>
        <taxon>Rhabditina</taxon>
        <taxon>Rhabditomorpha</taxon>
        <taxon>Strongyloidea</taxon>
        <taxon>Strongylidae</taxon>
        <taxon>Cylicostephanus</taxon>
    </lineage>
</organism>
<dbReference type="AlphaFoldDB" id="A0A3P6QVU2"/>
<sequence length="73" mass="8403">MMGDQTSPKPSTSQKYQRLSWTEVVNREWSTSFIICSTCIAIMMVVMIIFGICTFIYLQTQPRGGKKLYTARE</sequence>
<evidence type="ECO:0000313" key="2">
    <source>
        <dbReference type="EMBL" id="VDK50217.1"/>
    </source>
</evidence>
<dbReference type="Proteomes" id="UP000271889">
    <property type="component" value="Unassembled WGS sequence"/>
</dbReference>
<protein>
    <submittedName>
        <fullName evidence="2">Uncharacterized protein</fullName>
    </submittedName>
</protein>
<evidence type="ECO:0000256" key="1">
    <source>
        <dbReference type="SAM" id="Phobius"/>
    </source>
</evidence>
<keyword evidence="1" id="KW-0812">Transmembrane</keyword>
<keyword evidence="1" id="KW-1133">Transmembrane helix</keyword>
<feature type="transmembrane region" description="Helical" evidence="1">
    <location>
        <begin position="32"/>
        <end position="58"/>
    </location>
</feature>
<evidence type="ECO:0000313" key="3">
    <source>
        <dbReference type="Proteomes" id="UP000271889"/>
    </source>
</evidence>